<gene>
    <name evidence="1" type="ORF">B7P33_05115</name>
</gene>
<evidence type="ECO:0000313" key="1">
    <source>
        <dbReference type="EMBL" id="PCE66674.1"/>
    </source>
</evidence>
<reference evidence="1 2" key="1">
    <citation type="submission" date="2017-04" db="EMBL/GenBank/DDBJ databases">
        <title>A new member of the family Flavobacteriaceae isolated from ascidians.</title>
        <authorList>
            <person name="Chen L."/>
        </authorList>
    </citation>
    <scope>NUCLEOTIDE SEQUENCE [LARGE SCALE GENOMIC DNA]</scope>
    <source>
        <strain evidence="1 2">HQA918</strain>
    </source>
</reference>
<evidence type="ECO:0000313" key="2">
    <source>
        <dbReference type="Proteomes" id="UP000219559"/>
    </source>
</evidence>
<sequence>MGLTKVSNSEELVQEANKEALFTALVKQLNKDLHLANIPYTFENDRYVPEFLVEFGRMLYDLIQHKFDEYLNLLYIVDVPEHQIKNIKETDLERLVPQVAFLILKREWQKVWYKNRY</sequence>
<accession>A0A2A4GF71</accession>
<organism evidence="1 2">
    <name type="scientific">Sediminicola luteus</name>
    <dbReference type="NCBI Taxonomy" id="319238"/>
    <lineage>
        <taxon>Bacteria</taxon>
        <taxon>Pseudomonadati</taxon>
        <taxon>Bacteroidota</taxon>
        <taxon>Flavobacteriia</taxon>
        <taxon>Flavobacteriales</taxon>
        <taxon>Flavobacteriaceae</taxon>
        <taxon>Sediminicola</taxon>
    </lineage>
</organism>
<keyword evidence="2" id="KW-1185">Reference proteome</keyword>
<dbReference type="Proteomes" id="UP000219559">
    <property type="component" value="Unassembled WGS sequence"/>
</dbReference>
<dbReference type="RefSeq" id="WP_097442195.1">
    <property type="nucleotide sequence ID" value="NZ_NBWU01000001.1"/>
</dbReference>
<comment type="caution">
    <text evidence="1">The sequence shown here is derived from an EMBL/GenBank/DDBJ whole genome shotgun (WGS) entry which is preliminary data.</text>
</comment>
<dbReference type="EMBL" id="NBWU01000001">
    <property type="protein sequence ID" value="PCE66674.1"/>
    <property type="molecule type" value="Genomic_DNA"/>
</dbReference>
<name>A0A2A4GF71_9FLAO</name>
<dbReference type="AlphaFoldDB" id="A0A2A4GF71"/>
<proteinExistence type="predicted"/>
<protein>
    <submittedName>
        <fullName evidence="1">Uncharacterized protein</fullName>
    </submittedName>
</protein>
<dbReference type="OrthoDB" id="1120195at2"/>